<accession>A0A0R3Q0Q3</accession>
<reference evidence="1 2" key="2">
    <citation type="submission" date="2018-11" db="EMBL/GenBank/DDBJ databases">
        <authorList>
            <consortium name="Pathogen Informatics"/>
        </authorList>
    </citation>
    <scope>NUCLEOTIDE SEQUENCE [LARGE SCALE GENOMIC DNA]</scope>
    <source>
        <strain evidence="1 2">Costa Rica</strain>
    </source>
</reference>
<proteinExistence type="predicted"/>
<sequence length="145" mass="16718">MDSRCIAARHIILYPGRDDAVNGNHEYFMQFYSSVGREAVMSIFKVLGSPRRNGITASSAINHQASTMQLAEELRRICHESYLWTATHIGPEMFYFREDDEATSNFQLETLPRTEILKALTLNFFFDYIYTDMINTPLIHSCLPL</sequence>
<protein>
    <submittedName>
        <fullName evidence="3">Trafficking protein particle complex subunit</fullName>
    </submittedName>
</protein>
<evidence type="ECO:0000313" key="1">
    <source>
        <dbReference type="EMBL" id="VDM64106.1"/>
    </source>
</evidence>
<dbReference type="AlphaFoldDB" id="A0A0R3Q0Q3"/>
<gene>
    <name evidence="1" type="ORF">ACOC_LOCUS12521</name>
</gene>
<dbReference type="EMBL" id="UYYA01005074">
    <property type="protein sequence ID" value="VDM64106.1"/>
    <property type="molecule type" value="Genomic_DNA"/>
</dbReference>
<reference evidence="3" key="1">
    <citation type="submission" date="2017-02" db="UniProtKB">
        <authorList>
            <consortium name="WormBaseParasite"/>
        </authorList>
    </citation>
    <scope>IDENTIFICATION</scope>
</reference>
<dbReference type="Pfam" id="PF01532">
    <property type="entry name" value="Glyco_hydro_47"/>
    <property type="match status" value="1"/>
</dbReference>
<name>A0A0R3Q0Q3_ANGCS</name>
<evidence type="ECO:0000313" key="2">
    <source>
        <dbReference type="Proteomes" id="UP000267027"/>
    </source>
</evidence>
<dbReference type="GO" id="GO:0005509">
    <property type="term" value="F:calcium ion binding"/>
    <property type="evidence" value="ECO:0007669"/>
    <property type="project" value="InterPro"/>
</dbReference>
<dbReference type="InterPro" id="IPR036026">
    <property type="entry name" value="Seven-hairpin_glycosidases"/>
</dbReference>
<dbReference type="InterPro" id="IPR001382">
    <property type="entry name" value="Glyco_hydro_47"/>
</dbReference>
<dbReference type="Proteomes" id="UP000267027">
    <property type="component" value="Unassembled WGS sequence"/>
</dbReference>
<dbReference type="SUPFAM" id="SSF48225">
    <property type="entry name" value="Seven-hairpin glycosidases"/>
    <property type="match status" value="1"/>
</dbReference>
<keyword evidence="2" id="KW-1185">Reference proteome</keyword>
<dbReference type="GO" id="GO:0004571">
    <property type="term" value="F:mannosyl-oligosaccharide 1,2-alpha-mannosidase activity"/>
    <property type="evidence" value="ECO:0007669"/>
    <property type="project" value="InterPro"/>
</dbReference>
<dbReference type="WBParaSite" id="ACOC_0001252001-mRNA-1">
    <property type="protein sequence ID" value="ACOC_0001252001-mRNA-1"/>
    <property type="gene ID" value="ACOC_0001252001"/>
</dbReference>
<evidence type="ECO:0000313" key="3">
    <source>
        <dbReference type="WBParaSite" id="ACOC_0001252001-mRNA-1"/>
    </source>
</evidence>
<organism evidence="3">
    <name type="scientific">Angiostrongylus costaricensis</name>
    <name type="common">Nematode worm</name>
    <dbReference type="NCBI Taxonomy" id="334426"/>
    <lineage>
        <taxon>Eukaryota</taxon>
        <taxon>Metazoa</taxon>
        <taxon>Ecdysozoa</taxon>
        <taxon>Nematoda</taxon>
        <taxon>Chromadorea</taxon>
        <taxon>Rhabditida</taxon>
        <taxon>Rhabditina</taxon>
        <taxon>Rhabditomorpha</taxon>
        <taxon>Strongyloidea</taxon>
        <taxon>Metastrongylidae</taxon>
        <taxon>Angiostrongylus</taxon>
    </lineage>
</organism>
<dbReference type="GO" id="GO:0016020">
    <property type="term" value="C:membrane"/>
    <property type="evidence" value="ECO:0007669"/>
    <property type="project" value="InterPro"/>
</dbReference>
<dbReference type="STRING" id="334426.A0A0R3Q0Q3"/>